<comment type="similarity">
    <text evidence="1">Belongs to the SS18 family.</text>
</comment>
<evidence type="ECO:0000259" key="2">
    <source>
        <dbReference type="Pfam" id="PF05030"/>
    </source>
</evidence>
<dbReference type="Proteomes" id="UP000179807">
    <property type="component" value="Unassembled WGS sequence"/>
</dbReference>
<dbReference type="Pfam" id="PF05030">
    <property type="entry name" value="SSXT"/>
    <property type="match status" value="1"/>
</dbReference>
<keyword evidence="4" id="KW-1185">Reference proteome</keyword>
<evidence type="ECO:0000313" key="4">
    <source>
        <dbReference type="Proteomes" id="UP000179807"/>
    </source>
</evidence>
<dbReference type="RefSeq" id="XP_068347450.1">
    <property type="nucleotide sequence ID" value="XM_068495871.1"/>
</dbReference>
<comment type="caution">
    <text evidence="3">The sequence shown here is derived from an EMBL/GenBank/DDBJ whole genome shotgun (WGS) entry which is preliminary data.</text>
</comment>
<proteinExistence type="inferred from homology"/>
<organism evidence="3 4">
    <name type="scientific">Tritrichomonas foetus</name>
    <dbReference type="NCBI Taxonomy" id="1144522"/>
    <lineage>
        <taxon>Eukaryota</taxon>
        <taxon>Metamonada</taxon>
        <taxon>Parabasalia</taxon>
        <taxon>Tritrichomonadida</taxon>
        <taxon>Tritrichomonadidae</taxon>
        <taxon>Tritrichomonas</taxon>
    </lineage>
</organism>
<dbReference type="InterPro" id="IPR007726">
    <property type="entry name" value="SS18_N"/>
</dbReference>
<protein>
    <recommendedName>
        <fullName evidence="2">SS18 N-terminal domain-containing protein</fullName>
    </recommendedName>
</protein>
<evidence type="ECO:0000256" key="1">
    <source>
        <dbReference type="ARBA" id="ARBA00007945"/>
    </source>
</evidence>
<evidence type="ECO:0000313" key="3">
    <source>
        <dbReference type="EMBL" id="OHS94313.1"/>
    </source>
</evidence>
<accession>A0A1J4J6N4</accession>
<dbReference type="GeneID" id="94830575"/>
<dbReference type="VEuPathDB" id="TrichDB:TRFO_11159"/>
<sequence>MQLQEETHENIQQILDENAHIIKVIMKSQNEGRMMDCMLYQTRLQLNLIQLAALADNRPHPSIGTQESKSILENSKKGENITTDTAVFIRAVKENGMCDLELISKITQTDLTKVKGLCHGYIDFLRRQNRAEEANKFENDLSIYHSKEVQNNYNEDNLIDDPSVKPLE</sequence>
<dbReference type="OrthoDB" id="10265171at2759"/>
<name>A0A1J4J6N4_9EUKA</name>
<dbReference type="EMBL" id="MLAK01001326">
    <property type="protein sequence ID" value="OHS94313.1"/>
    <property type="molecule type" value="Genomic_DNA"/>
</dbReference>
<dbReference type="AlphaFoldDB" id="A0A1J4J6N4"/>
<feature type="domain" description="SS18 N-terminal" evidence="2">
    <location>
        <begin position="5"/>
        <end position="61"/>
    </location>
</feature>
<gene>
    <name evidence="3" type="ORF">TRFO_11159</name>
</gene>
<reference evidence="3" key="1">
    <citation type="submission" date="2016-10" db="EMBL/GenBank/DDBJ databases">
        <authorList>
            <person name="Benchimol M."/>
            <person name="Almeida L.G."/>
            <person name="Vasconcelos A.T."/>
            <person name="Perreira-Neves A."/>
            <person name="Rosa I.A."/>
            <person name="Tasca T."/>
            <person name="Bogo M.R."/>
            <person name="de Souza W."/>
        </authorList>
    </citation>
    <scope>NUCLEOTIDE SEQUENCE [LARGE SCALE GENOMIC DNA]</scope>
    <source>
        <strain evidence="3">K</strain>
    </source>
</reference>